<dbReference type="RefSeq" id="WP_044884968.1">
    <property type="nucleotide sequence ID" value="NZ_JYFN01000014.1"/>
</dbReference>
<dbReference type="Pfam" id="PF01796">
    <property type="entry name" value="OB_ChsH2_C"/>
    <property type="match status" value="1"/>
</dbReference>
<name>A0A0D8BGG9_9ACTN</name>
<evidence type="ECO:0000313" key="5">
    <source>
        <dbReference type="Proteomes" id="UP000032545"/>
    </source>
</evidence>
<dbReference type="AlphaFoldDB" id="A0A0D8BGG9"/>
<dbReference type="PANTHER" id="PTHR34075:SF5">
    <property type="entry name" value="BLR3430 PROTEIN"/>
    <property type="match status" value="1"/>
</dbReference>
<dbReference type="EMBL" id="JYFN01000014">
    <property type="protein sequence ID" value="KJE23358.1"/>
    <property type="molecule type" value="Genomic_DNA"/>
</dbReference>
<dbReference type="Proteomes" id="UP000032545">
    <property type="component" value="Unassembled WGS sequence"/>
</dbReference>
<evidence type="ECO:0000313" key="4">
    <source>
        <dbReference type="EMBL" id="KJE23358.1"/>
    </source>
</evidence>
<comment type="caution">
    <text evidence="4">The sequence shown here is derived from an EMBL/GenBank/DDBJ whole genome shotgun (WGS) entry which is preliminary data.</text>
</comment>
<feature type="compositionally biased region" description="Low complexity" evidence="1">
    <location>
        <begin position="129"/>
        <end position="142"/>
    </location>
</feature>
<feature type="domain" description="ChsH2 rubredoxin-like zinc ribbon" evidence="3">
    <location>
        <begin position="12"/>
        <end position="47"/>
    </location>
</feature>
<accession>A0A0D8BGG9</accession>
<feature type="region of interest" description="Disordered" evidence="1">
    <location>
        <begin position="129"/>
        <end position="154"/>
    </location>
</feature>
<organism evidence="4 5">
    <name type="scientific">Frankia torreyi</name>
    <dbReference type="NCBI Taxonomy" id="1856"/>
    <lineage>
        <taxon>Bacteria</taxon>
        <taxon>Bacillati</taxon>
        <taxon>Actinomycetota</taxon>
        <taxon>Actinomycetes</taxon>
        <taxon>Frankiales</taxon>
        <taxon>Frankiaceae</taxon>
        <taxon>Frankia</taxon>
    </lineage>
</organism>
<evidence type="ECO:0000256" key="1">
    <source>
        <dbReference type="SAM" id="MobiDB-lite"/>
    </source>
</evidence>
<dbReference type="InterPro" id="IPR022002">
    <property type="entry name" value="ChsH2_Znr"/>
</dbReference>
<dbReference type="OrthoDB" id="7470921at2"/>
<keyword evidence="5" id="KW-1185">Reference proteome</keyword>
<sequence length="154" mass="15897">MARINHDTVELWQGWQRRELRVDRCKDCGTWVFPPRPFCPGCWSDALVGTALGGAGRLVSYSLPRVAPGSPPVVSGVVALAEAPGVRLLARIVGIEPERVALGMPLALGWWEDDGGVYPQFGPVDAAPARPDGGAVGGVADEGAADGGAGEAGA</sequence>
<dbReference type="InterPro" id="IPR012340">
    <property type="entry name" value="NA-bd_OB-fold"/>
</dbReference>
<dbReference type="InterPro" id="IPR052513">
    <property type="entry name" value="Thioester_dehydratase-like"/>
</dbReference>
<dbReference type="InterPro" id="IPR002878">
    <property type="entry name" value="ChsH2_C"/>
</dbReference>
<evidence type="ECO:0000259" key="2">
    <source>
        <dbReference type="Pfam" id="PF01796"/>
    </source>
</evidence>
<feature type="domain" description="ChsH2 C-terminal OB-fold" evidence="2">
    <location>
        <begin position="51"/>
        <end position="110"/>
    </location>
</feature>
<protein>
    <submittedName>
        <fullName evidence="4">Putative nucleic-acid-binding protein containing a Zn-ribbon</fullName>
    </submittedName>
</protein>
<dbReference type="PANTHER" id="PTHR34075">
    <property type="entry name" value="BLR3430 PROTEIN"/>
    <property type="match status" value="1"/>
</dbReference>
<feature type="compositionally biased region" description="Gly residues" evidence="1">
    <location>
        <begin position="145"/>
        <end position="154"/>
    </location>
</feature>
<reference evidence="4 5" key="2">
    <citation type="journal article" date="2016" name="Genome Announc.">
        <title>Permanent Draft Genome Sequences for Two Variants of Frankia sp. Strain CpI1, the First Frankia Strain Isolated from Root Nodules of Comptonia peregrina.</title>
        <authorList>
            <person name="Oshone R."/>
            <person name="Hurst S.G.IV."/>
            <person name="Abebe-Akele F."/>
            <person name="Simpson S."/>
            <person name="Morris K."/>
            <person name="Thomas W.K."/>
            <person name="Tisa L.S."/>
        </authorList>
    </citation>
    <scope>NUCLEOTIDE SEQUENCE [LARGE SCALE GENOMIC DNA]</scope>
    <source>
        <strain evidence="5">CpI1-S</strain>
    </source>
</reference>
<dbReference type="SUPFAM" id="SSF50249">
    <property type="entry name" value="Nucleic acid-binding proteins"/>
    <property type="match status" value="1"/>
</dbReference>
<evidence type="ECO:0000259" key="3">
    <source>
        <dbReference type="Pfam" id="PF12172"/>
    </source>
</evidence>
<proteinExistence type="predicted"/>
<reference evidence="5" key="1">
    <citation type="submission" date="2015-02" db="EMBL/GenBank/DDBJ databases">
        <title>Draft Genome of Frankia sp. CpI1-S.</title>
        <authorList>
            <person name="Oshone R.T."/>
            <person name="Ngom M."/>
            <person name="Ghodhbane-Gtari F."/>
            <person name="Gtari M."/>
            <person name="Morris K."/>
            <person name="Thomas K."/>
            <person name="Sen A."/>
            <person name="Tisa L.S."/>
        </authorList>
    </citation>
    <scope>NUCLEOTIDE SEQUENCE [LARGE SCALE GENOMIC DNA]</scope>
    <source>
        <strain evidence="5">CpI1-S</strain>
    </source>
</reference>
<dbReference type="Gene3D" id="6.10.30.10">
    <property type="match status" value="1"/>
</dbReference>
<dbReference type="Pfam" id="PF12172">
    <property type="entry name" value="zf-ChsH2"/>
    <property type="match status" value="1"/>
</dbReference>
<dbReference type="PATRIC" id="fig|1502723.3.peg.1338"/>
<gene>
    <name evidence="4" type="ORF">FF36_02316</name>
</gene>